<dbReference type="GO" id="GO:0098554">
    <property type="term" value="C:cytoplasmic side of endoplasmic reticulum membrane"/>
    <property type="evidence" value="ECO:0007669"/>
    <property type="project" value="TreeGrafter"/>
</dbReference>
<dbReference type="OrthoDB" id="29661at2759"/>
<dbReference type="PANTHER" id="PTHR12174:SF23">
    <property type="entry name" value="MINOR HISTOCOMPATIBILITY ANTIGEN H13"/>
    <property type="match status" value="1"/>
</dbReference>
<feature type="transmembrane region" description="Helical" evidence="3">
    <location>
        <begin position="143"/>
        <end position="164"/>
    </location>
</feature>
<proteinExistence type="predicted"/>
<organism evidence="4 5">
    <name type="scientific">Mucor lusitanicus CBS 277.49</name>
    <dbReference type="NCBI Taxonomy" id="747725"/>
    <lineage>
        <taxon>Eukaryota</taxon>
        <taxon>Fungi</taxon>
        <taxon>Fungi incertae sedis</taxon>
        <taxon>Mucoromycota</taxon>
        <taxon>Mucoromycotina</taxon>
        <taxon>Mucoromycetes</taxon>
        <taxon>Mucorales</taxon>
        <taxon>Mucorineae</taxon>
        <taxon>Mucoraceae</taxon>
        <taxon>Mucor</taxon>
    </lineage>
</organism>
<reference evidence="4 5" key="1">
    <citation type="submission" date="2015-06" db="EMBL/GenBank/DDBJ databases">
        <title>Expansion of signal transduction pathways in fungi by whole-genome duplication.</title>
        <authorList>
            <consortium name="DOE Joint Genome Institute"/>
            <person name="Corrochano L.M."/>
            <person name="Kuo A."/>
            <person name="Marcet-Houben M."/>
            <person name="Polaino S."/>
            <person name="Salamov A."/>
            <person name="Villalobos J.M."/>
            <person name="Alvarez M.I."/>
            <person name="Avalos J."/>
            <person name="Benito E.P."/>
            <person name="Benoit I."/>
            <person name="Burger G."/>
            <person name="Camino L.P."/>
            <person name="Canovas D."/>
            <person name="Cerda-Olmedo E."/>
            <person name="Cheng J.-F."/>
            <person name="Dominguez A."/>
            <person name="Elias M."/>
            <person name="Eslava A.P."/>
            <person name="Glaser F."/>
            <person name="Grimwood J."/>
            <person name="Gutierrez G."/>
            <person name="Heitman J."/>
            <person name="Henrissat B."/>
            <person name="Iturriaga E.A."/>
            <person name="Lang B.F."/>
            <person name="Lavin J.L."/>
            <person name="Lee S."/>
            <person name="Li W."/>
            <person name="Lindquist E."/>
            <person name="Lopez-Garcia S."/>
            <person name="Luque E.M."/>
            <person name="Marcos A.T."/>
            <person name="Martin J."/>
            <person name="Mccluskey K."/>
            <person name="Medina H.R."/>
            <person name="Miralles-Duran A."/>
            <person name="Miyazaki A."/>
            <person name="Munoz-Torres E."/>
            <person name="Oguiza J.A."/>
            <person name="Ohm R."/>
            <person name="Olmedo M."/>
            <person name="Orejas M."/>
            <person name="Ortiz-Castellanos L."/>
            <person name="Pisabarro A.G."/>
            <person name="Rodriguez-Romero J."/>
            <person name="Ruiz-Herrera J."/>
            <person name="Ruiz-Vazquez R."/>
            <person name="Sanz C."/>
            <person name="Schackwitz W."/>
            <person name="Schmutz J."/>
            <person name="Shahriari M."/>
            <person name="Shelest E."/>
            <person name="Silva-Franco F."/>
            <person name="Soanes D."/>
            <person name="Syed K."/>
            <person name="Tagua V.G."/>
            <person name="Talbot N.J."/>
            <person name="Thon M."/>
            <person name="De Vries R.P."/>
            <person name="Wiebenga A."/>
            <person name="Yadav J.S."/>
            <person name="Braun E.L."/>
            <person name="Baker S."/>
            <person name="Garre V."/>
            <person name="Horwitz B."/>
            <person name="Torres-Martinez S."/>
            <person name="Idnurm A."/>
            <person name="Herrera-Estrella A."/>
            <person name="Gabaldon T."/>
            <person name="Grigoriev I.V."/>
        </authorList>
    </citation>
    <scope>NUCLEOTIDE SEQUENCE [LARGE SCALE GENOMIC DNA]</scope>
    <source>
        <strain evidence="4 5">CBS 277.49</strain>
    </source>
</reference>
<feature type="non-terminal residue" evidence="4">
    <location>
        <position position="197"/>
    </location>
</feature>
<keyword evidence="2" id="KW-0256">Endoplasmic reticulum</keyword>
<feature type="transmembrane region" description="Helical" evidence="3">
    <location>
        <begin position="21"/>
        <end position="46"/>
    </location>
</feature>
<evidence type="ECO:0000313" key="5">
    <source>
        <dbReference type="Proteomes" id="UP000077051"/>
    </source>
</evidence>
<feature type="transmembrane region" description="Helical" evidence="3">
    <location>
        <begin position="78"/>
        <end position="95"/>
    </location>
</feature>
<feature type="transmembrane region" description="Helical" evidence="3">
    <location>
        <begin position="52"/>
        <end position="71"/>
    </location>
</feature>
<dbReference type="AlphaFoldDB" id="A0A162R015"/>
<evidence type="ECO:0000256" key="3">
    <source>
        <dbReference type="SAM" id="Phobius"/>
    </source>
</evidence>
<feature type="transmembrane region" description="Helical" evidence="3">
    <location>
        <begin position="171"/>
        <end position="189"/>
    </location>
</feature>
<keyword evidence="5" id="KW-1185">Reference proteome</keyword>
<keyword evidence="3" id="KW-1133">Transmembrane helix</keyword>
<dbReference type="GO" id="GO:0006465">
    <property type="term" value="P:signal peptide processing"/>
    <property type="evidence" value="ECO:0007669"/>
    <property type="project" value="TreeGrafter"/>
</dbReference>
<evidence type="ECO:0000256" key="1">
    <source>
        <dbReference type="ARBA" id="ARBA00004477"/>
    </source>
</evidence>
<gene>
    <name evidence="4" type="ORF">MUCCIDRAFT_138461</name>
</gene>
<dbReference type="EMBL" id="AMYB01000002">
    <property type="protein sequence ID" value="OAD07030.1"/>
    <property type="molecule type" value="Genomic_DNA"/>
</dbReference>
<dbReference type="GO" id="GO:0098553">
    <property type="term" value="C:lumenal side of endoplasmic reticulum membrane"/>
    <property type="evidence" value="ECO:0007669"/>
    <property type="project" value="TreeGrafter"/>
</dbReference>
<protein>
    <submittedName>
        <fullName evidence="4">Uncharacterized protein</fullName>
    </submittedName>
</protein>
<dbReference type="InterPro" id="IPR007369">
    <property type="entry name" value="Peptidase_A22B_SPP"/>
</dbReference>
<dbReference type="GO" id="GO:0033619">
    <property type="term" value="P:membrane protein proteolysis"/>
    <property type="evidence" value="ECO:0007669"/>
    <property type="project" value="TreeGrafter"/>
</dbReference>
<comment type="caution">
    <text evidence="4">The sequence shown here is derived from an EMBL/GenBank/DDBJ whole genome shotgun (WGS) entry which is preliminary data.</text>
</comment>
<dbReference type="Pfam" id="PF04258">
    <property type="entry name" value="Peptidase_A22B"/>
    <property type="match status" value="2"/>
</dbReference>
<keyword evidence="3" id="KW-0812">Transmembrane</keyword>
<sequence>MVSWRRREGGRGIEIKAHYCVELCHLNVTLIHLFIIAVSIGLAVTYAWTQHWVIGNLYAICIAIQAIRCLTLDSFGTGYLLLLGMLAYDMFWVFGTDTMEYLSKVLVYAPTSVVWPRNINTYVHNTLLKSDLYFTISSFRKPYFTLALISYVLTAGASIYTVHFTKKSQSAFLYVVPALILTTLALATYRGELSAVW</sequence>
<dbReference type="PANTHER" id="PTHR12174">
    <property type="entry name" value="SIGNAL PEPTIDE PEPTIDASE"/>
    <property type="match status" value="1"/>
</dbReference>
<accession>A0A162R015</accession>
<name>A0A162R015_MUCCL</name>
<evidence type="ECO:0000313" key="4">
    <source>
        <dbReference type="EMBL" id="OAD07030.1"/>
    </source>
</evidence>
<keyword evidence="3" id="KW-0472">Membrane</keyword>
<dbReference type="Proteomes" id="UP000077051">
    <property type="component" value="Unassembled WGS sequence"/>
</dbReference>
<dbReference type="STRING" id="747725.A0A162R015"/>
<dbReference type="VEuPathDB" id="FungiDB:MUCCIDRAFT_138461"/>
<evidence type="ECO:0000256" key="2">
    <source>
        <dbReference type="ARBA" id="ARBA00022824"/>
    </source>
</evidence>
<comment type="subcellular location">
    <subcellularLocation>
        <location evidence="1">Endoplasmic reticulum membrane</location>
        <topology evidence="1">Multi-pass membrane protein</topology>
    </subcellularLocation>
</comment>
<dbReference type="GO" id="GO:0042500">
    <property type="term" value="F:aspartic endopeptidase activity, intramembrane cleaving"/>
    <property type="evidence" value="ECO:0007669"/>
    <property type="project" value="InterPro"/>
</dbReference>